<reference evidence="3 4" key="1">
    <citation type="submission" date="2013-12" db="EMBL/GenBank/DDBJ databases">
        <title>Draft genome sequence of Caloranaerobacter sp. H53214.</title>
        <authorList>
            <person name="Jiang L.J."/>
            <person name="Shao Z.Z."/>
            <person name="Long M.N."/>
        </authorList>
    </citation>
    <scope>NUCLEOTIDE SEQUENCE [LARGE SCALE GENOMIC DNA]</scope>
    <source>
        <strain evidence="3 4">H53214</strain>
    </source>
</reference>
<dbReference type="RefSeq" id="WP_035163109.1">
    <property type="nucleotide sequence ID" value="NZ_AZTB01000021.1"/>
</dbReference>
<evidence type="ECO:0008006" key="5">
    <source>
        <dbReference type="Google" id="ProtNLM"/>
    </source>
</evidence>
<name>A0A096BI95_9FIRM</name>
<accession>A0A096BI95</accession>
<evidence type="ECO:0000256" key="1">
    <source>
        <dbReference type="SAM" id="Coils"/>
    </source>
</evidence>
<feature type="transmembrane region" description="Helical" evidence="2">
    <location>
        <begin position="32"/>
        <end position="54"/>
    </location>
</feature>
<evidence type="ECO:0000313" key="4">
    <source>
        <dbReference type="Proteomes" id="UP000029622"/>
    </source>
</evidence>
<proteinExistence type="predicted"/>
<organism evidence="3 4">
    <name type="scientific">Caloranaerobacter azorensis H53214</name>
    <dbReference type="NCBI Taxonomy" id="1156417"/>
    <lineage>
        <taxon>Bacteria</taxon>
        <taxon>Bacillati</taxon>
        <taxon>Bacillota</taxon>
        <taxon>Tissierellia</taxon>
        <taxon>Tissierellales</taxon>
        <taxon>Thermohalobacteraceae</taxon>
        <taxon>Caloranaerobacter</taxon>
    </lineage>
</organism>
<comment type="caution">
    <text evidence="3">The sequence shown here is derived from an EMBL/GenBank/DDBJ whole genome shotgun (WGS) entry which is preliminary data.</text>
</comment>
<keyword evidence="2" id="KW-0812">Transmembrane</keyword>
<dbReference type="AlphaFoldDB" id="A0A096BI95"/>
<keyword evidence="1" id="KW-0175">Coiled coil</keyword>
<keyword evidence="2" id="KW-0472">Membrane</keyword>
<dbReference type="EMBL" id="AZTB01000021">
    <property type="protein sequence ID" value="KGG80562.1"/>
    <property type="molecule type" value="Genomic_DNA"/>
</dbReference>
<feature type="coiled-coil region" evidence="1">
    <location>
        <begin position="66"/>
        <end position="93"/>
    </location>
</feature>
<keyword evidence="2" id="KW-1133">Transmembrane helix</keyword>
<evidence type="ECO:0000256" key="2">
    <source>
        <dbReference type="SAM" id="Phobius"/>
    </source>
</evidence>
<sequence>MLVAKKENRLLKNENRINRIEKREIRKSKKIVLMKVKVIMFSFLILAIALVVLLRYAHITKMRYDITMLDKRIEKLNNQKQHLIIELEKIKESKWIEKEAKQRLGLKYPTNDQTVYLTVEDLFNDETDVAEDKGDNNYIFLNAFRNVVNKMFGYFQ</sequence>
<gene>
    <name evidence="3" type="ORF">Y919_05510</name>
</gene>
<protein>
    <recommendedName>
        <fullName evidence="5">Cell division protein FtsL</fullName>
    </recommendedName>
</protein>
<dbReference type="STRING" id="1156417.Y919_05510"/>
<evidence type="ECO:0000313" key="3">
    <source>
        <dbReference type="EMBL" id="KGG80562.1"/>
    </source>
</evidence>
<dbReference type="Proteomes" id="UP000029622">
    <property type="component" value="Unassembled WGS sequence"/>
</dbReference>